<evidence type="ECO:0000259" key="6">
    <source>
        <dbReference type="Pfam" id="PF25521"/>
    </source>
</evidence>
<dbReference type="PROSITE" id="PS50088">
    <property type="entry name" value="ANK_REPEAT"/>
    <property type="match status" value="5"/>
</dbReference>
<comment type="caution">
    <text evidence="7">The sequence shown here is derived from an EMBL/GenBank/DDBJ whole genome shotgun (WGS) entry which is preliminary data.</text>
</comment>
<evidence type="ECO:0000313" key="7">
    <source>
        <dbReference type="EMBL" id="CAH3193023.1"/>
    </source>
</evidence>
<dbReference type="Pfam" id="PF15112">
    <property type="entry name" value="DUF4559"/>
    <property type="match status" value="1"/>
</dbReference>
<evidence type="ECO:0008006" key="9">
    <source>
        <dbReference type="Google" id="ProtNLM"/>
    </source>
</evidence>
<evidence type="ECO:0000256" key="4">
    <source>
        <dbReference type="SAM" id="Coils"/>
    </source>
</evidence>
<dbReference type="Gene3D" id="3.40.50.300">
    <property type="entry name" value="P-loop containing nucleotide triphosphate hydrolases"/>
    <property type="match status" value="1"/>
</dbReference>
<protein>
    <recommendedName>
        <fullName evidence="9">Ankyrin repeat domain-containing protein 50</fullName>
    </recommendedName>
</protein>
<accession>A0ABN8SN27</accession>
<dbReference type="PRINTS" id="PR01415">
    <property type="entry name" value="ANKYRIN"/>
</dbReference>
<dbReference type="InterPro" id="IPR056884">
    <property type="entry name" value="NPHP3-like_N"/>
</dbReference>
<proteinExistence type="predicted"/>
<dbReference type="Pfam" id="PF12796">
    <property type="entry name" value="Ank_2"/>
    <property type="match status" value="3"/>
</dbReference>
<gene>
    <name evidence="7" type="ORF">PEVE_00025026</name>
</gene>
<dbReference type="Pfam" id="PF25521">
    <property type="entry name" value="WHD_TANC1"/>
    <property type="match status" value="1"/>
</dbReference>
<feature type="repeat" description="ANK" evidence="3">
    <location>
        <begin position="831"/>
        <end position="863"/>
    </location>
</feature>
<evidence type="ECO:0000256" key="2">
    <source>
        <dbReference type="ARBA" id="ARBA00023043"/>
    </source>
</evidence>
<dbReference type="InterPro" id="IPR058056">
    <property type="entry name" value="WH_TANC1/2"/>
</dbReference>
<dbReference type="EMBL" id="CALNXI010003358">
    <property type="protein sequence ID" value="CAH3193023.1"/>
    <property type="molecule type" value="Genomic_DNA"/>
</dbReference>
<dbReference type="Proteomes" id="UP001159427">
    <property type="component" value="Unassembled WGS sequence"/>
</dbReference>
<organism evidence="7 8">
    <name type="scientific">Porites evermanni</name>
    <dbReference type="NCBI Taxonomy" id="104178"/>
    <lineage>
        <taxon>Eukaryota</taxon>
        <taxon>Metazoa</taxon>
        <taxon>Cnidaria</taxon>
        <taxon>Anthozoa</taxon>
        <taxon>Hexacorallia</taxon>
        <taxon>Scleractinia</taxon>
        <taxon>Fungiina</taxon>
        <taxon>Poritidae</taxon>
        <taxon>Porites</taxon>
    </lineage>
</organism>
<dbReference type="InterPro" id="IPR002110">
    <property type="entry name" value="Ankyrin_rpt"/>
</dbReference>
<dbReference type="InterPro" id="IPR036770">
    <property type="entry name" value="Ankyrin_rpt-contain_sf"/>
</dbReference>
<evidence type="ECO:0000256" key="3">
    <source>
        <dbReference type="PROSITE-ProRule" id="PRU00023"/>
    </source>
</evidence>
<feature type="domain" description="TANC1/2-like winged helix" evidence="6">
    <location>
        <begin position="648"/>
        <end position="783"/>
    </location>
</feature>
<keyword evidence="4" id="KW-0175">Coiled coil</keyword>
<dbReference type="SMART" id="SM00248">
    <property type="entry name" value="ANK"/>
    <property type="match status" value="15"/>
</dbReference>
<feature type="repeat" description="ANK" evidence="3">
    <location>
        <begin position="885"/>
        <end position="917"/>
    </location>
</feature>
<keyword evidence="2 3" id="KW-0040">ANK repeat</keyword>
<feature type="domain" description="Nephrocystin 3-like N-terminal" evidence="5">
    <location>
        <begin position="376"/>
        <end position="533"/>
    </location>
</feature>
<dbReference type="Gene3D" id="1.25.40.20">
    <property type="entry name" value="Ankyrin repeat-containing domain"/>
    <property type="match status" value="5"/>
</dbReference>
<dbReference type="Pfam" id="PF24883">
    <property type="entry name" value="NPHP3_N"/>
    <property type="match status" value="1"/>
</dbReference>
<dbReference type="PROSITE" id="PS50297">
    <property type="entry name" value="ANK_REP_REGION"/>
    <property type="match status" value="4"/>
</dbReference>
<dbReference type="SUPFAM" id="SSF48403">
    <property type="entry name" value="Ankyrin repeat"/>
    <property type="match status" value="3"/>
</dbReference>
<dbReference type="InterPro" id="IPR027897">
    <property type="entry name" value="DUF4559"/>
</dbReference>
<name>A0ABN8SN27_9CNID</name>
<keyword evidence="1" id="KW-0677">Repeat</keyword>
<feature type="coiled-coil region" evidence="4">
    <location>
        <begin position="231"/>
        <end position="268"/>
    </location>
</feature>
<keyword evidence="8" id="KW-1185">Reference proteome</keyword>
<feature type="repeat" description="ANK" evidence="3">
    <location>
        <begin position="1091"/>
        <end position="1123"/>
    </location>
</feature>
<dbReference type="PANTHER" id="PTHR24173">
    <property type="entry name" value="ANKYRIN REPEAT CONTAINING"/>
    <property type="match status" value="1"/>
</dbReference>
<dbReference type="SUPFAM" id="SSF52540">
    <property type="entry name" value="P-loop containing nucleoside triphosphate hydrolases"/>
    <property type="match status" value="1"/>
</dbReference>
<evidence type="ECO:0000256" key="1">
    <source>
        <dbReference type="ARBA" id="ARBA00022737"/>
    </source>
</evidence>
<dbReference type="Pfam" id="PF00023">
    <property type="entry name" value="Ank"/>
    <property type="match status" value="1"/>
</dbReference>
<evidence type="ECO:0000259" key="5">
    <source>
        <dbReference type="Pfam" id="PF24883"/>
    </source>
</evidence>
<dbReference type="InterPro" id="IPR027417">
    <property type="entry name" value="P-loop_NTPase"/>
</dbReference>
<feature type="repeat" description="ANK" evidence="3">
    <location>
        <begin position="945"/>
        <end position="977"/>
    </location>
</feature>
<evidence type="ECO:0000313" key="8">
    <source>
        <dbReference type="Proteomes" id="UP001159427"/>
    </source>
</evidence>
<reference evidence="7 8" key="1">
    <citation type="submission" date="2022-05" db="EMBL/GenBank/DDBJ databases">
        <authorList>
            <consortium name="Genoscope - CEA"/>
            <person name="William W."/>
        </authorList>
    </citation>
    <scope>NUCLEOTIDE SEQUENCE [LARGE SCALE GENOMIC DNA]</scope>
</reference>
<dbReference type="PANTHER" id="PTHR24173:SF83">
    <property type="entry name" value="SOCS BOX DOMAIN-CONTAINING PROTEIN"/>
    <property type="match status" value="1"/>
</dbReference>
<feature type="repeat" description="ANK" evidence="3">
    <location>
        <begin position="1124"/>
        <end position="1156"/>
    </location>
</feature>
<sequence>MATSGSSGTVGQLVKPEYRNWLALGHALITELCLGLRPFINREMATFYQNLKARLAVYGPCRCVYVSRRRPNQYHDMGTCAWANILERHHHKNRPTWKQSDATKWLDPLLGPWEIAKLFLPDLGGNVVIKKAEDMDITGLLNLMYFCNHFTISQHLIKEVREIRNNKWAHVSSQELTDADKKIAFDAIENLLSDPRLAHDPDIQKALKEIRNLKGVSDLHSMEAQVLADLNEVIRKDLSNINTELANLAEESERNKEEQSRLRKQQKMLKKALVDPTYWKRSFLNTSFNFFWYILGKLSGSVKGIRRKNVVAWLMLLLLFHCNVTLDDSYNREVCSIQVYGDPWELKYFDFSDFIISSSKEFIGRRWLYNELEGILENSRNRGALIIGDPGAGKSAFLSNLLCSTTSSPPVHYRILGHHFCMHYNKATQDGAKFVQNLANMIAWKLSGYHEYLLRNSFVRRVLQRDCSQDPEWCFELGVLTPLKNLHPQPNNPWYIIIDALDECASDKAEIVNILKSKSHRLPKWMKLIVSSRNLSTIISGLGGFQSVELRSDDDRNREDIDTYLSLKMFSLSQSMVQKIKTSLAILDNDNPSQKMVSTLAEKGQGNFLYVKVVLDLWLTSTENDKWETFPKTLESSYQLYFERKYSAPESFQSLRQIFEVLVSAYTPLTVQEMYSLFQLDQPSLDLEYEFLPKLDEVSLFLWHGSEDGLIRIHHSSLSEWLTSELNKGKFYYVKKKNGHNRLARYYLLKAEENNSPLKPREALYLTSHIVEGGLNKSLEQKFLSLPSGRINTTDPLTQTTALHHSSDWLNTDVTKLLMQHFSDVDCPDNKLRTPCFIAATSGHVHIVKALFERGADLDHTTSCSDIGIASYSLDPVSECKRTKCGYSLLHSAAQEGRVSVVQFLVQHNVSLSKTTGANNTAIQLAAAYGHLKTVETLKEAGGVLDGTCLHHAAVGGHKEIVQYLLQEGVRDSCISSTPPFIPSVQKDKKFISSECYVYDNLHIYLRETALHAAVKKGHLSVIGLLLNNLDQSAINCTNSAGRLPQHEAVHLRKYNALEVLLAFGATPNVGCDTVISPPLPFILGENRCHCGFTPLHIAAMYGHQSIAQLLIENKADVNAGDCNGSTPLHVATCQDMSAFVVLLVKNGADINSRSLNGSTPLHIAAACFGKSVFYPLFDMGCDHLLIDNEGMTALHYIVKDVNITITDYLTDLYVRNPKDWIENPRRNSHDETMDKLDRTYPWLNTLAEVIRSFTAAERGGLSIFLEMEDKKNQTVFSILEEKTNASSLLIGSSRIRGLSLVLSLTPFLFAYDTACYQTAITRALPLKNQYSSSIPISFKSVISKTLTSLLTNINCSTLTRFVKFRLVHTVNTVLQASAVDVNCRDDLGITPLLMYLRTGGRHMAKVLVKHDVEVKIICGDPFEISTFHLISYHKLHYLHYLHEFFLGSDNWQKYLVSKDAMFDYFLDNYEQQDDPRNGTSESVRTGVGLLTKAILSHPNGSKVIDECFDEEGYNALQRASQGANFPAIQKFLSLGANPFLETANGFSPLWLSVLHAVKYRPFLNFEKPCIMTALEVELASLSASTLLNHILENRIFDVGCDASRSDLTLYHIAASRGMWQFVAHLLSSEKVTGINVNCPNEDGITPLYLATIIGGDSCQVQNSWCKVGNIIKSYGGTLQFPTMEAEYFLIFNIFFGMNPSHLFLELTEEEILALNQNCGRGECQEYHSRKADIFKTSDEVDRVHNSYQTEVDKCSRFIEECPPDIKTELCHFSDVMLMFDKLVTLKCEFLLIRNSFIRFLDKEIERLKHLLHTATRPHLEMTCIPEPPPEGTFDMCNEFSKPALSVHDLYRNYKQKLDLVMENSNEVKSSMTLNGRLPRYLRKMNSVLNSYDKTLNCDWQVVAIKYIQLIFQVRNFNIWQEAVSRTQTVPSVSEFLSQRMTDVILQPADESLRLVLKLAYKKSFGTFNYLRILRFTKPPFWSETFSGVGNFG</sequence>